<dbReference type="GO" id="GO:0005829">
    <property type="term" value="C:cytosol"/>
    <property type="evidence" value="ECO:0007669"/>
    <property type="project" value="TreeGrafter"/>
</dbReference>
<dbReference type="PANTHER" id="PTHR23416">
    <property type="entry name" value="SIALIC ACID SYNTHASE-RELATED"/>
    <property type="match status" value="1"/>
</dbReference>
<comment type="caution">
    <text evidence="3">The sequence shown here is derived from an EMBL/GenBank/DDBJ whole genome shotgun (WGS) entry which is preliminary data.</text>
</comment>
<dbReference type="AlphaFoldDB" id="A0A918PMA8"/>
<reference evidence="3" key="1">
    <citation type="journal article" date="2014" name="Int. J. Syst. Evol. Microbiol.">
        <title>Complete genome sequence of Corynebacterium casei LMG S-19264T (=DSM 44701T), isolated from a smear-ripened cheese.</title>
        <authorList>
            <consortium name="US DOE Joint Genome Institute (JGI-PGF)"/>
            <person name="Walter F."/>
            <person name="Albersmeier A."/>
            <person name="Kalinowski J."/>
            <person name="Ruckert C."/>
        </authorList>
    </citation>
    <scope>NUCLEOTIDE SEQUENCE</scope>
    <source>
        <strain evidence="3">KCTC 12368</strain>
    </source>
</reference>
<dbReference type="CDD" id="cd05825">
    <property type="entry name" value="LbH_wcaF_like"/>
    <property type="match status" value="1"/>
</dbReference>
<gene>
    <name evidence="3" type="ORF">GCM10007049_04420</name>
</gene>
<accession>A0A918PMA8</accession>
<reference evidence="3" key="2">
    <citation type="submission" date="2020-09" db="EMBL/GenBank/DDBJ databases">
        <authorList>
            <person name="Sun Q."/>
            <person name="Kim S."/>
        </authorList>
    </citation>
    <scope>NUCLEOTIDE SEQUENCE</scope>
    <source>
        <strain evidence="3">KCTC 12368</strain>
    </source>
</reference>
<dbReference type="InterPro" id="IPR051159">
    <property type="entry name" value="Hexapeptide_acetyltransf"/>
</dbReference>
<dbReference type="GO" id="GO:0008374">
    <property type="term" value="F:O-acyltransferase activity"/>
    <property type="evidence" value="ECO:0007669"/>
    <property type="project" value="TreeGrafter"/>
</dbReference>
<evidence type="ECO:0000313" key="3">
    <source>
        <dbReference type="EMBL" id="GGZ15436.1"/>
    </source>
</evidence>
<evidence type="ECO:0000256" key="1">
    <source>
        <dbReference type="ARBA" id="ARBA00007274"/>
    </source>
</evidence>
<dbReference type="Gene3D" id="2.160.10.10">
    <property type="entry name" value="Hexapeptide repeat proteins"/>
    <property type="match status" value="1"/>
</dbReference>
<proteinExistence type="inferred from homology"/>
<sequence>MKTRLDLYSNTAYKPGNKVKLIVWYLINRLFFNTSFPYPNSFKAKLLKWFGSSVGTGVIFKPHVNIKYPWFLTIGNHVWIGEKVWIDNLAQVNIDDHVCISQQAMLLCGNHNYKKDTFDLMLGEINIQEGAWIGAKSIVCPGVTIHSHAILTVGSVATSSLDPNTIYQGNPAKIVRERHSSNQLAYN</sequence>
<dbReference type="EMBL" id="BMWX01000001">
    <property type="protein sequence ID" value="GGZ15436.1"/>
    <property type="molecule type" value="Genomic_DNA"/>
</dbReference>
<dbReference type="Proteomes" id="UP000619457">
    <property type="component" value="Unassembled WGS sequence"/>
</dbReference>
<name>A0A918PMA8_9BACT</name>
<protein>
    <submittedName>
        <fullName evidence="3">Colanic acid biosynthesis acetyltransferase WcaF</fullName>
    </submittedName>
</protein>
<keyword evidence="2" id="KW-0808">Transferase</keyword>
<organism evidence="3 4">
    <name type="scientific">Echinicola pacifica</name>
    <dbReference type="NCBI Taxonomy" id="346377"/>
    <lineage>
        <taxon>Bacteria</taxon>
        <taxon>Pseudomonadati</taxon>
        <taxon>Bacteroidota</taxon>
        <taxon>Cytophagia</taxon>
        <taxon>Cytophagales</taxon>
        <taxon>Cyclobacteriaceae</taxon>
        <taxon>Echinicola</taxon>
    </lineage>
</organism>
<dbReference type="NCBIfam" id="NF007797">
    <property type="entry name" value="PRK10502.1"/>
    <property type="match status" value="1"/>
</dbReference>
<dbReference type="PANTHER" id="PTHR23416:SF23">
    <property type="entry name" value="ACETYLTRANSFERASE C18B11.09C-RELATED"/>
    <property type="match status" value="1"/>
</dbReference>
<evidence type="ECO:0000256" key="2">
    <source>
        <dbReference type="ARBA" id="ARBA00022679"/>
    </source>
</evidence>
<keyword evidence="4" id="KW-1185">Reference proteome</keyword>
<dbReference type="InterPro" id="IPR011004">
    <property type="entry name" value="Trimer_LpxA-like_sf"/>
</dbReference>
<dbReference type="SUPFAM" id="SSF51161">
    <property type="entry name" value="Trimeric LpxA-like enzymes"/>
    <property type="match status" value="1"/>
</dbReference>
<comment type="similarity">
    <text evidence="1">Belongs to the transferase hexapeptide repeat family.</text>
</comment>
<dbReference type="RefSeq" id="WP_018474312.1">
    <property type="nucleotide sequence ID" value="NZ_BMWX01000001.1"/>
</dbReference>
<evidence type="ECO:0000313" key="4">
    <source>
        <dbReference type="Proteomes" id="UP000619457"/>
    </source>
</evidence>